<dbReference type="EMBL" id="JAHSTP010000011">
    <property type="protein sequence ID" value="MBZ6154185.1"/>
    <property type="molecule type" value="Genomic_DNA"/>
</dbReference>
<dbReference type="InterPro" id="IPR059130">
    <property type="entry name" value="MmpA_put"/>
</dbReference>
<dbReference type="NCBIfam" id="NF046122">
    <property type="entry name" value="morpho_MmpA"/>
    <property type="match status" value="1"/>
</dbReference>
<keyword evidence="2" id="KW-0472">Membrane</keyword>
<proteinExistence type="predicted"/>
<protein>
    <recommendedName>
        <fullName evidence="5">Serine/threonine protein kinase</fullName>
    </recommendedName>
</protein>
<name>A0ABS7WAH2_STROV</name>
<dbReference type="RefSeq" id="WP_107060749.1">
    <property type="nucleotide sequence ID" value="NZ_BNEG01000002.1"/>
</dbReference>
<organism evidence="3 4">
    <name type="scientific">Streptomyces olivaceus</name>
    <dbReference type="NCBI Taxonomy" id="47716"/>
    <lineage>
        <taxon>Bacteria</taxon>
        <taxon>Bacillati</taxon>
        <taxon>Actinomycetota</taxon>
        <taxon>Actinomycetes</taxon>
        <taxon>Kitasatosporales</taxon>
        <taxon>Streptomycetaceae</taxon>
        <taxon>Streptomyces</taxon>
    </lineage>
</organism>
<keyword evidence="2" id="KW-0812">Transmembrane</keyword>
<accession>A0ABS7WAH2</accession>
<evidence type="ECO:0008006" key="5">
    <source>
        <dbReference type="Google" id="ProtNLM"/>
    </source>
</evidence>
<reference evidence="3 4" key="1">
    <citation type="submission" date="2021-06" db="EMBL/GenBank/DDBJ databases">
        <title>Ecological speciation of a Streptomyces species isolated from different habitats and geographic origins.</title>
        <authorList>
            <person name="Wang J."/>
        </authorList>
    </citation>
    <scope>NUCLEOTIDE SEQUENCE [LARGE SCALE GENOMIC DNA]</scope>
    <source>
        <strain evidence="3 4">FXJ8.012</strain>
    </source>
</reference>
<comment type="caution">
    <text evidence="3">The sequence shown here is derived from an EMBL/GenBank/DDBJ whole genome shotgun (WGS) entry which is preliminary data.</text>
</comment>
<evidence type="ECO:0000256" key="2">
    <source>
        <dbReference type="SAM" id="Phobius"/>
    </source>
</evidence>
<gene>
    <name evidence="3" type="ORF">KVH32_23960</name>
</gene>
<keyword evidence="4" id="KW-1185">Reference proteome</keyword>
<evidence type="ECO:0000313" key="3">
    <source>
        <dbReference type="EMBL" id="MBZ6154185.1"/>
    </source>
</evidence>
<keyword evidence="2" id="KW-1133">Transmembrane helix</keyword>
<feature type="transmembrane region" description="Helical" evidence="2">
    <location>
        <begin position="30"/>
        <end position="53"/>
    </location>
</feature>
<feature type="region of interest" description="Disordered" evidence="1">
    <location>
        <begin position="1"/>
        <end position="26"/>
    </location>
</feature>
<evidence type="ECO:0000256" key="1">
    <source>
        <dbReference type="SAM" id="MobiDB-lite"/>
    </source>
</evidence>
<sequence length="57" mass="5925">MTTHRAPEYSDRPGRTVRSRPTGRPVGRSVVAGLVLAVGAGAAWVAGMIYTLAGWSG</sequence>
<dbReference type="Proteomes" id="UP000758701">
    <property type="component" value="Unassembled WGS sequence"/>
</dbReference>
<feature type="compositionally biased region" description="Basic and acidic residues" evidence="1">
    <location>
        <begin position="1"/>
        <end position="14"/>
    </location>
</feature>
<evidence type="ECO:0000313" key="4">
    <source>
        <dbReference type="Proteomes" id="UP000758701"/>
    </source>
</evidence>